<reference evidence="3 4" key="2">
    <citation type="submission" date="2019-01" db="EMBL/GenBank/DDBJ databases">
        <title>Sinorhodobacter populi sp. nov. isolated from the symptomatic bark tissue of Populus euramericana canker.</title>
        <authorList>
            <person name="Xu G."/>
        </authorList>
    </citation>
    <scope>NUCLEOTIDE SEQUENCE [LARGE SCALE GENOMIC DNA]</scope>
    <source>
        <strain evidence="3 4">CGMCC 1.12963</strain>
    </source>
</reference>
<feature type="domain" description="FAD/NAD(P)-binding" evidence="2">
    <location>
        <begin position="3"/>
        <end position="330"/>
    </location>
</feature>
<dbReference type="Gene3D" id="1.10.10.1100">
    <property type="entry name" value="BFD-like [2Fe-2S]-binding domain"/>
    <property type="match status" value="1"/>
</dbReference>
<comment type="caution">
    <text evidence="3">The sequence shown here is derived from an EMBL/GenBank/DDBJ whole genome shotgun (WGS) entry which is preliminary data.</text>
</comment>
<sequence>MRDLAIVGAGPAGMAAALAVAEAGFSVTVIDEQARAGGQIFRRPPEAWGERHGNYRPYPWARELIEHFEDHPAIEAHFRSTAFGVLHDRDGAEPAALELAVNTPNGGRRVASRRLLLATGAYDMPVAFPGWTLPGVMTAGAVQSLLKSQKLLVGKRVMLAGSHPIQLILAGQLLDAGAEIVEISLARDLPGLFEMAKALPAIPGHVSIFAEALRAMAKIARHRVPVSRRTVVSEARAIDDRLEVRLSRVDAEWVRSGEDHVVEVDVLALGYGFSPSTELARQAGCALCWNSAGGGWTVSHDAEFRSSAPDIFVAGEPTGVAGAERAWAEGHMAGLSIAASLGATVDPSTLTRAKRRLASAARFSTVMQTMFEPHRAALAELSCQEDTVICRCEEVRNKRIEAALAGNPFIQSANALKLECRSGMGPCQGRYCEGTIAARIAKARGASIEQSGRFNAHLPVKPVPLAAYRDIANEPEIS</sequence>
<dbReference type="InterPro" id="IPR041854">
    <property type="entry name" value="BFD-like_2Fe2S-bd_dom_sf"/>
</dbReference>
<keyword evidence="4" id="KW-1185">Reference proteome</keyword>
<reference evidence="4" key="1">
    <citation type="submission" date="2019-01" db="EMBL/GenBank/DDBJ databases">
        <title>Sinorhodobacter populi sp. nov. isolated from the symptomatic bark tissue of Populus euramericana canker.</title>
        <authorList>
            <person name="Li Y."/>
        </authorList>
    </citation>
    <scope>NUCLEOTIDE SEQUENCE [LARGE SCALE GENOMIC DNA]</scope>
    <source>
        <strain evidence="4">CGMCC 1.12963</strain>
    </source>
</reference>
<dbReference type="InterPro" id="IPR017224">
    <property type="entry name" value="Opine_Oxase_asu/HCN_bsu"/>
</dbReference>
<dbReference type="Proteomes" id="UP000288071">
    <property type="component" value="Unassembled WGS sequence"/>
</dbReference>
<keyword evidence="1" id="KW-0560">Oxidoreductase</keyword>
<evidence type="ECO:0000256" key="1">
    <source>
        <dbReference type="ARBA" id="ARBA00023002"/>
    </source>
</evidence>
<proteinExistence type="predicted"/>
<evidence type="ECO:0000313" key="3">
    <source>
        <dbReference type="EMBL" id="RWR48401.1"/>
    </source>
</evidence>
<evidence type="ECO:0000313" key="4">
    <source>
        <dbReference type="Proteomes" id="UP000288071"/>
    </source>
</evidence>
<gene>
    <name evidence="3" type="ORF">EOW66_18390</name>
</gene>
<dbReference type="InterPro" id="IPR023753">
    <property type="entry name" value="FAD/NAD-binding_dom"/>
</dbReference>
<dbReference type="InterPro" id="IPR036188">
    <property type="entry name" value="FAD/NAD-bd_sf"/>
</dbReference>
<dbReference type="Gene3D" id="3.50.50.60">
    <property type="entry name" value="FAD/NAD(P)-binding domain"/>
    <property type="match status" value="2"/>
</dbReference>
<dbReference type="PRINTS" id="PR00411">
    <property type="entry name" value="PNDRDTASEI"/>
</dbReference>
<protein>
    <submittedName>
        <fullName evidence="3">FAD-dependent oxidoreductase</fullName>
    </submittedName>
</protein>
<dbReference type="SUPFAM" id="SSF51905">
    <property type="entry name" value="FAD/NAD(P)-binding domain"/>
    <property type="match status" value="1"/>
</dbReference>
<dbReference type="PANTHER" id="PTHR42949">
    <property type="entry name" value="ANAEROBIC GLYCEROL-3-PHOSPHATE DEHYDROGENASE SUBUNIT B"/>
    <property type="match status" value="1"/>
</dbReference>
<organism evidence="3 4">
    <name type="scientific">Paenirhodobacter huangdaonensis</name>
    <dbReference type="NCBI Taxonomy" id="2501515"/>
    <lineage>
        <taxon>Bacteria</taxon>
        <taxon>Pseudomonadati</taxon>
        <taxon>Pseudomonadota</taxon>
        <taxon>Alphaproteobacteria</taxon>
        <taxon>Rhodobacterales</taxon>
        <taxon>Rhodobacter group</taxon>
        <taxon>Paenirhodobacter</taxon>
    </lineage>
</organism>
<name>A0A443LGT6_9RHOB</name>
<dbReference type="RefSeq" id="WP_128157789.1">
    <property type="nucleotide sequence ID" value="NZ_JBHSOM010000019.1"/>
</dbReference>
<dbReference type="PANTHER" id="PTHR42949:SF3">
    <property type="entry name" value="ANAEROBIC GLYCEROL-3-PHOSPHATE DEHYDROGENASE SUBUNIT B"/>
    <property type="match status" value="1"/>
</dbReference>
<dbReference type="EMBL" id="SAVA01000015">
    <property type="protein sequence ID" value="RWR48401.1"/>
    <property type="molecule type" value="Genomic_DNA"/>
</dbReference>
<dbReference type="InterPro" id="IPR051691">
    <property type="entry name" value="Metab_Enz_Cyan_OpOx_G3PDH"/>
</dbReference>
<dbReference type="CDD" id="cd19946">
    <property type="entry name" value="GlpA-like_Fer2_BFD-like"/>
    <property type="match status" value="1"/>
</dbReference>
<dbReference type="PRINTS" id="PR00368">
    <property type="entry name" value="FADPNR"/>
</dbReference>
<dbReference type="AlphaFoldDB" id="A0A443LGT6"/>
<dbReference type="GO" id="GO:0016491">
    <property type="term" value="F:oxidoreductase activity"/>
    <property type="evidence" value="ECO:0007669"/>
    <property type="project" value="UniProtKB-KW"/>
</dbReference>
<dbReference type="Pfam" id="PF07992">
    <property type="entry name" value="Pyr_redox_2"/>
    <property type="match status" value="1"/>
</dbReference>
<dbReference type="PIRSF" id="PIRSF037495">
    <property type="entry name" value="Opine_OX_OoxA/HcnB"/>
    <property type="match status" value="1"/>
</dbReference>
<evidence type="ECO:0000259" key="2">
    <source>
        <dbReference type="Pfam" id="PF07992"/>
    </source>
</evidence>
<accession>A0A443LGT6</accession>